<dbReference type="AlphaFoldDB" id="A0AAE3LPS6"/>
<dbReference type="InterPro" id="IPR036890">
    <property type="entry name" value="HATPase_C_sf"/>
</dbReference>
<evidence type="ECO:0000256" key="3">
    <source>
        <dbReference type="ARBA" id="ARBA00012438"/>
    </source>
</evidence>
<dbReference type="InterPro" id="IPR004358">
    <property type="entry name" value="Sig_transdc_His_kin-like_C"/>
</dbReference>
<evidence type="ECO:0000256" key="5">
    <source>
        <dbReference type="ARBA" id="ARBA00022679"/>
    </source>
</evidence>
<keyword evidence="8 11" id="KW-1133">Transmembrane helix</keyword>
<dbReference type="InterPro" id="IPR050428">
    <property type="entry name" value="TCS_sensor_his_kinase"/>
</dbReference>
<dbReference type="EMBL" id="JAOYFC010000001">
    <property type="protein sequence ID" value="MCV6823752.1"/>
    <property type="molecule type" value="Genomic_DNA"/>
</dbReference>
<dbReference type="PANTHER" id="PTHR45436">
    <property type="entry name" value="SENSOR HISTIDINE KINASE YKOH"/>
    <property type="match status" value="1"/>
</dbReference>
<dbReference type="RefSeq" id="WP_263952587.1">
    <property type="nucleotide sequence ID" value="NZ_JAOYFC010000001.1"/>
</dbReference>
<feature type="domain" description="HAMP" evidence="13">
    <location>
        <begin position="184"/>
        <end position="235"/>
    </location>
</feature>
<dbReference type="InterPro" id="IPR013727">
    <property type="entry name" value="2CSK_N"/>
</dbReference>
<dbReference type="Proteomes" id="UP001208041">
    <property type="component" value="Unassembled WGS sequence"/>
</dbReference>
<evidence type="ECO:0000259" key="12">
    <source>
        <dbReference type="PROSITE" id="PS50109"/>
    </source>
</evidence>
<keyword evidence="10 11" id="KW-0472">Membrane</keyword>
<dbReference type="PROSITE" id="PS50885">
    <property type="entry name" value="HAMP"/>
    <property type="match status" value="1"/>
</dbReference>
<evidence type="ECO:0000256" key="2">
    <source>
        <dbReference type="ARBA" id="ARBA00004370"/>
    </source>
</evidence>
<evidence type="ECO:0000256" key="7">
    <source>
        <dbReference type="ARBA" id="ARBA00022777"/>
    </source>
</evidence>
<evidence type="ECO:0000256" key="11">
    <source>
        <dbReference type="SAM" id="Phobius"/>
    </source>
</evidence>
<proteinExistence type="predicted"/>
<dbReference type="InterPro" id="IPR003661">
    <property type="entry name" value="HisK_dim/P_dom"/>
</dbReference>
<dbReference type="InterPro" id="IPR005467">
    <property type="entry name" value="His_kinase_dom"/>
</dbReference>
<dbReference type="PRINTS" id="PR00344">
    <property type="entry name" value="BCTRLSENSOR"/>
</dbReference>
<evidence type="ECO:0000256" key="4">
    <source>
        <dbReference type="ARBA" id="ARBA00022553"/>
    </source>
</evidence>
<evidence type="ECO:0000256" key="6">
    <source>
        <dbReference type="ARBA" id="ARBA00022692"/>
    </source>
</evidence>
<dbReference type="SMART" id="SM00387">
    <property type="entry name" value="HATPase_c"/>
    <property type="match status" value="1"/>
</dbReference>
<evidence type="ECO:0000259" key="13">
    <source>
        <dbReference type="PROSITE" id="PS50885"/>
    </source>
</evidence>
<evidence type="ECO:0000256" key="10">
    <source>
        <dbReference type="ARBA" id="ARBA00023136"/>
    </source>
</evidence>
<dbReference type="SUPFAM" id="SSF55874">
    <property type="entry name" value="ATPase domain of HSP90 chaperone/DNA topoisomerase II/histidine kinase"/>
    <property type="match status" value="1"/>
</dbReference>
<evidence type="ECO:0000256" key="1">
    <source>
        <dbReference type="ARBA" id="ARBA00000085"/>
    </source>
</evidence>
<dbReference type="InterPro" id="IPR036097">
    <property type="entry name" value="HisK_dim/P_sf"/>
</dbReference>
<keyword evidence="9" id="KW-0902">Two-component regulatory system</keyword>
<dbReference type="Gene3D" id="1.10.287.130">
    <property type="match status" value="1"/>
</dbReference>
<dbReference type="Pfam" id="PF00512">
    <property type="entry name" value="HisKA"/>
    <property type="match status" value="1"/>
</dbReference>
<keyword evidence="6 11" id="KW-0812">Transmembrane</keyword>
<comment type="subcellular location">
    <subcellularLocation>
        <location evidence="2">Membrane</location>
    </subcellularLocation>
</comment>
<keyword evidence="5" id="KW-0808">Transferase</keyword>
<comment type="catalytic activity">
    <reaction evidence="1">
        <text>ATP + protein L-histidine = ADP + protein N-phospho-L-histidine.</text>
        <dbReference type="EC" id="2.7.13.3"/>
    </reaction>
</comment>
<dbReference type="Pfam" id="PF02518">
    <property type="entry name" value="HATPase_c"/>
    <property type="match status" value="1"/>
</dbReference>
<dbReference type="EC" id="2.7.13.3" evidence="3"/>
<organism evidence="14 15">
    <name type="scientific">Halocynthiibacter halioticoli</name>
    <dbReference type="NCBI Taxonomy" id="2986804"/>
    <lineage>
        <taxon>Bacteria</taxon>
        <taxon>Pseudomonadati</taxon>
        <taxon>Pseudomonadota</taxon>
        <taxon>Alphaproteobacteria</taxon>
        <taxon>Rhodobacterales</taxon>
        <taxon>Paracoccaceae</taxon>
        <taxon>Halocynthiibacter</taxon>
    </lineage>
</organism>
<dbReference type="Gene3D" id="3.30.565.10">
    <property type="entry name" value="Histidine kinase-like ATPase, C-terminal domain"/>
    <property type="match status" value="1"/>
</dbReference>
<sequence length="454" mass="49330">MKRRSYRTSIRRRLLLQLFTMAALLSLAFFLVVRAVAERAAADTQDNILLASATSIADAIYSEQGAVAVDLPYSALSMLGSISEDRVFYRVLIGEETLTGYDDLPLPSPAQGEFETFMFRGEEVRSATVTRTVSSGGSKERATVIVAQTRLGLAAISQRISGMAAVVGFGFLLVATALSLVAAQSALAPLNRMTQSVARRGPDDLRPVDTQTPSELVPLVDALNSFMARLKASLTQSEEFIAEAAHRVRTPLATVRAQAQMTLRRSEKPENKASLRAMIRAVDESSRSAGQLLDHAMVSLRTDQLQDEVFDLVELTQDTVAHLRPTADLKDIAISVELYVETLPIRGDEILMQNALRNVLDNAIKYSPEDSDITVRITEEPRISFVDQGRGFSADDLGDITKRFSRGANVGDIVGSGLGLTIADEVMRAHGGTLEIAPNEEGRGSCVSLVYPRD</sequence>
<dbReference type="SUPFAM" id="SSF47384">
    <property type="entry name" value="Homodimeric domain of signal transducing histidine kinase"/>
    <property type="match status" value="1"/>
</dbReference>
<comment type="caution">
    <text evidence="14">The sequence shown here is derived from an EMBL/GenBank/DDBJ whole genome shotgun (WGS) entry which is preliminary data.</text>
</comment>
<dbReference type="CDD" id="cd00082">
    <property type="entry name" value="HisKA"/>
    <property type="match status" value="1"/>
</dbReference>
<dbReference type="InterPro" id="IPR003594">
    <property type="entry name" value="HATPase_dom"/>
</dbReference>
<evidence type="ECO:0000313" key="15">
    <source>
        <dbReference type="Proteomes" id="UP001208041"/>
    </source>
</evidence>
<accession>A0AAE3LPS6</accession>
<dbReference type="PROSITE" id="PS50109">
    <property type="entry name" value="HIS_KIN"/>
    <property type="match status" value="1"/>
</dbReference>
<dbReference type="InterPro" id="IPR003660">
    <property type="entry name" value="HAMP_dom"/>
</dbReference>
<feature type="transmembrane region" description="Helical" evidence="11">
    <location>
        <begin position="160"/>
        <end position="183"/>
    </location>
</feature>
<feature type="domain" description="Histidine kinase" evidence="12">
    <location>
        <begin position="243"/>
        <end position="454"/>
    </location>
</feature>
<dbReference type="GO" id="GO:0000155">
    <property type="term" value="F:phosphorelay sensor kinase activity"/>
    <property type="evidence" value="ECO:0007669"/>
    <property type="project" value="InterPro"/>
</dbReference>
<dbReference type="SMART" id="SM00388">
    <property type="entry name" value="HisKA"/>
    <property type="match status" value="1"/>
</dbReference>
<protein>
    <recommendedName>
        <fullName evidence="3">histidine kinase</fullName>
        <ecNumber evidence="3">2.7.13.3</ecNumber>
    </recommendedName>
</protein>
<dbReference type="CDD" id="cd00075">
    <property type="entry name" value="HATPase"/>
    <property type="match status" value="1"/>
</dbReference>
<reference evidence="14" key="1">
    <citation type="submission" date="2022-10" db="EMBL/GenBank/DDBJ databases">
        <authorList>
            <person name="Yue Y."/>
        </authorList>
    </citation>
    <scope>NUCLEOTIDE SEQUENCE</scope>
    <source>
        <strain evidence="14">Z654</strain>
    </source>
</reference>
<keyword evidence="4" id="KW-0597">Phosphoprotein</keyword>
<keyword evidence="7 14" id="KW-0418">Kinase</keyword>
<evidence type="ECO:0000256" key="8">
    <source>
        <dbReference type="ARBA" id="ARBA00022989"/>
    </source>
</evidence>
<gene>
    <name evidence="14" type="ORF">OH136_04215</name>
</gene>
<evidence type="ECO:0000313" key="14">
    <source>
        <dbReference type="EMBL" id="MCV6823752.1"/>
    </source>
</evidence>
<keyword evidence="15" id="KW-1185">Reference proteome</keyword>
<dbReference type="PANTHER" id="PTHR45436:SF1">
    <property type="entry name" value="SENSOR PROTEIN QSEC"/>
    <property type="match status" value="1"/>
</dbReference>
<dbReference type="GO" id="GO:0005886">
    <property type="term" value="C:plasma membrane"/>
    <property type="evidence" value="ECO:0007669"/>
    <property type="project" value="TreeGrafter"/>
</dbReference>
<name>A0AAE3LPS6_9RHOB</name>
<dbReference type="Pfam" id="PF08521">
    <property type="entry name" value="2CSK_N"/>
    <property type="match status" value="1"/>
</dbReference>
<evidence type="ECO:0000256" key="9">
    <source>
        <dbReference type="ARBA" id="ARBA00023012"/>
    </source>
</evidence>